<dbReference type="PROSITE" id="PS50049">
    <property type="entry name" value="THD_2"/>
    <property type="match status" value="1"/>
</dbReference>
<keyword evidence="8 14" id="KW-0472">Membrane</keyword>
<evidence type="ECO:0000256" key="3">
    <source>
        <dbReference type="ARBA" id="ARBA00011233"/>
    </source>
</evidence>
<dbReference type="GO" id="GO:0005125">
    <property type="term" value="F:cytokine activity"/>
    <property type="evidence" value="ECO:0007669"/>
    <property type="project" value="UniProtKB-KW"/>
</dbReference>
<comment type="similarity">
    <text evidence="2">Belongs to the tumor necrosis factor family.</text>
</comment>
<gene>
    <name evidence="17" type="primary">TNFSF8</name>
</gene>
<dbReference type="GO" id="GO:0005615">
    <property type="term" value="C:extracellular space"/>
    <property type="evidence" value="ECO:0007669"/>
    <property type="project" value="UniProtKB-KW"/>
</dbReference>
<dbReference type="FunFam" id="2.60.120.40:FF:000023">
    <property type="entry name" value="tumor necrosis factor ligand superfamily member 8"/>
    <property type="match status" value="1"/>
</dbReference>
<keyword evidence="5 14" id="KW-0812">Transmembrane</keyword>
<comment type="subcellular location">
    <subcellularLocation>
        <location evidence="1">Membrane</location>
        <topology evidence="1">Single-pass type II membrane protein</topology>
    </subcellularLocation>
</comment>
<evidence type="ECO:0000256" key="9">
    <source>
        <dbReference type="ARBA" id="ARBA00023157"/>
    </source>
</evidence>
<evidence type="ECO:0000256" key="11">
    <source>
        <dbReference type="ARBA" id="ARBA00053068"/>
    </source>
</evidence>
<comment type="subunit">
    <text evidence="3">Homotrimer.</text>
</comment>
<evidence type="ECO:0000256" key="12">
    <source>
        <dbReference type="ARBA" id="ARBA00073133"/>
    </source>
</evidence>
<dbReference type="GeneID" id="103258316"/>
<evidence type="ECO:0000256" key="2">
    <source>
        <dbReference type="ARBA" id="ARBA00008670"/>
    </source>
</evidence>
<keyword evidence="10" id="KW-0325">Glycoprotein</keyword>
<dbReference type="OrthoDB" id="9908372at2759"/>
<dbReference type="PANTHER" id="PTHR32163">
    <property type="entry name" value="TUMOR NECROSIS FACTOR LIGAND SUPERFAMILY MEMBER 8"/>
    <property type="match status" value="1"/>
</dbReference>
<comment type="function">
    <text evidence="11">Cytokine that binds to TNFRSF8/CD30. Induces proliferation of T-cells.</text>
</comment>
<keyword evidence="4" id="KW-0202">Cytokine</keyword>
<evidence type="ECO:0000256" key="4">
    <source>
        <dbReference type="ARBA" id="ARBA00022514"/>
    </source>
</evidence>
<evidence type="ECO:0000313" key="16">
    <source>
        <dbReference type="Proteomes" id="UP000189704"/>
    </source>
</evidence>
<dbReference type="InterPro" id="IPR008983">
    <property type="entry name" value="Tumour_necrosis_fac-like_dom"/>
</dbReference>
<dbReference type="InterPro" id="IPR021185">
    <property type="entry name" value="TNF_CD30_ligand_type"/>
</dbReference>
<name>A0A1U7TKA8_CARSF</name>
<dbReference type="KEGG" id="csyr:103258316"/>
<evidence type="ECO:0000256" key="10">
    <source>
        <dbReference type="ARBA" id="ARBA00023180"/>
    </source>
</evidence>
<evidence type="ECO:0000256" key="8">
    <source>
        <dbReference type="ARBA" id="ARBA00023136"/>
    </source>
</evidence>
<evidence type="ECO:0000256" key="5">
    <source>
        <dbReference type="ARBA" id="ARBA00022692"/>
    </source>
</evidence>
<dbReference type="GO" id="GO:0043374">
    <property type="term" value="P:CD8-positive, alpha-beta T cell differentiation"/>
    <property type="evidence" value="ECO:0007669"/>
    <property type="project" value="TreeGrafter"/>
</dbReference>
<dbReference type="RefSeq" id="XP_008054181.2">
    <property type="nucleotide sequence ID" value="XM_008055990.2"/>
</dbReference>
<evidence type="ECO:0000256" key="1">
    <source>
        <dbReference type="ARBA" id="ARBA00004606"/>
    </source>
</evidence>
<sequence>MDSLVGQARFWNHQKAERGLEQGGVDPRLQRSLNRVAPSGVTAMHVPAGSVASHWGTTSRSYFCFTTATLALCLVFTVATIMVLVVQRTDSIPNPPDNIPLKGGNCSEDLLCILKRAPFKKSWAYLQVSKHLNQTKLSWNKDGIVQGVTYQDGNLVIQFPGWYFIICQLQFLVQCPNHSVDLKMELLINKEVKKQALVTVCESGMPTKSIYQNLSQFLLDYLKVNTTISVNVEKFQFVDTNTFPLENVLSIFLYSS</sequence>
<dbReference type="Pfam" id="PF00229">
    <property type="entry name" value="TNF"/>
    <property type="match status" value="1"/>
</dbReference>
<dbReference type="GO" id="GO:0016020">
    <property type="term" value="C:membrane"/>
    <property type="evidence" value="ECO:0007669"/>
    <property type="project" value="UniProtKB-SubCell"/>
</dbReference>
<evidence type="ECO:0000256" key="13">
    <source>
        <dbReference type="ARBA" id="ARBA00083331"/>
    </source>
</evidence>
<dbReference type="STRING" id="1868482.ENSTSYP00000012045"/>
<dbReference type="SUPFAM" id="SSF49842">
    <property type="entry name" value="TNF-like"/>
    <property type="match status" value="1"/>
</dbReference>
<dbReference type="InterPro" id="IPR053104">
    <property type="entry name" value="TNF_ligand_SF_member_8"/>
</dbReference>
<evidence type="ECO:0000259" key="15">
    <source>
        <dbReference type="PROSITE" id="PS50049"/>
    </source>
</evidence>
<dbReference type="PANTHER" id="PTHR32163:SF1">
    <property type="entry name" value="TUMOR NECROSIS FACTOR LIGAND SUPERFAMILY MEMBER 8"/>
    <property type="match status" value="1"/>
</dbReference>
<dbReference type="SMART" id="SM00207">
    <property type="entry name" value="TNF"/>
    <property type="match status" value="1"/>
</dbReference>
<dbReference type="Proteomes" id="UP000189704">
    <property type="component" value="Unplaced"/>
</dbReference>
<organism evidence="16 17">
    <name type="scientific">Carlito syrichta</name>
    <name type="common">Philippine tarsier</name>
    <name type="synonym">Tarsius syrichta</name>
    <dbReference type="NCBI Taxonomy" id="1868482"/>
    <lineage>
        <taxon>Eukaryota</taxon>
        <taxon>Metazoa</taxon>
        <taxon>Chordata</taxon>
        <taxon>Craniata</taxon>
        <taxon>Vertebrata</taxon>
        <taxon>Euteleostomi</taxon>
        <taxon>Mammalia</taxon>
        <taxon>Eutheria</taxon>
        <taxon>Euarchontoglires</taxon>
        <taxon>Primates</taxon>
        <taxon>Haplorrhini</taxon>
        <taxon>Tarsiiformes</taxon>
        <taxon>Tarsiidae</taxon>
        <taxon>Carlito</taxon>
    </lineage>
</organism>
<evidence type="ECO:0000313" key="17">
    <source>
        <dbReference type="RefSeq" id="XP_008054181.2"/>
    </source>
</evidence>
<evidence type="ECO:0000256" key="7">
    <source>
        <dbReference type="ARBA" id="ARBA00022989"/>
    </source>
</evidence>
<keyword evidence="7 14" id="KW-1133">Transmembrane helix</keyword>
<dbReference type="Gene3D" id="2.60.120.40">
    <property type="match status" value="1"/>
</dbReference>
<keyword evidence="9" id="KW-1015">Disulfide bond</keyword>
<proteinExistence type="inferred from homology"/>
<feature type="transmembrane region" description="Helical" evidence="14">
    <location>
        <begin position="62"/>
        <end position="86"/>
    </location>
</feature>
<feature type="domain" description="THD" evidence="15">
    <location>
        <begin position="118"/>
        <end position="249"/>
    </location>
</feature>
<dbReference type="PIRSF" id="PIRSF019548">
    <property type="entry name" value="TNF_CD30_ligand_type"/>
    <property type="match status" value="1"/>
</dbReference>
<keyword evidence="16" id="KW-1185">Reference proteome</keyword>
<accession>A0A1U7TKA8</accession>
<dbReference type="CTD" id="944"/>
<evidence type="ECO:0000256" key="14">
    <source>
        <dbReference type="SAM" id="Phobius"/>
    </source>
</evidence>
<dbReference type="InterPro" id="IPR006052">
    <property type="entry name" value="TNF_dom"/>
</dbReference>
<reference evidence="17" key="1">
    <citation type="submission" date="2025-08" db="UniProtKB">
        <authorList>
            <consortium name="RefSeq"/>
        </authorList>
    </citation>
    <scope>IDENTIFICATION</scope>
</reference>
<dbReference type="GO" id="GO:0005164">
    <property type="term" value="F:tumor necrosis factor receptor binding"/>
    <property type="evidence" value="ECO:0007669"/>
    <property type="project" value="InterPro"/>
</dbReference>
<protein>
    <recommendedName>
        <fullName evidence="12">Tumor necrosis factor ligand superfamily member 8</fullName>
    </recommendedName>
    <alternativeName>
        <fullName evidence="13">CD30 ligand</fullName>
    </alternativeName>
</protein>
<dbReference type="AlphaFoldDB" id="A0A1U7TKA8"/>
<evidence type="ECO:0000256" key="6">
    <source>
        <dbReference type="ARBA" id="ARBA00022968"/>
    </source>
</evidence>
<dbReference type="GO" id="GO:0006955">
    <property type="term" value="P:immune response"/>
    <property type="evidence" value="ECO:0007669"/>
    <property type="project" value="InterPro"/>
</dbReference>
<keyword evidence="6" id="KW-0735">Signal-anchor</keyword>